<dbReference type="GO" id="GO:0005634">
    <property type="term" value="C:nucleus"/>
    <property type="evidence" value="ECO:0007669"/>
    <property type="project" value="UniProtKB-SubCell"/>
</dbReference>
<comment type="subcellular location">
    <subcellularLocation>
        <location evidence="2">Nucleus</location>
    </subcellularLocation>
</comment>
<dbReference type="InterPro" id="IPR006620">
    <property type="entry name" value="Pro_4_hyd_alph"/>
</dbReference>
<feature type="compositionally biased region" description="Acidic residues" evidence="14">
    <location>
        <begin position="365"/>
        <end position="378"/>
    </location>
</feature>
<dbReference type="Pfam" id="PF07522">
    <property type="entry name" value="DRMBL"/>
    <property type="match status" value="1"/>
</dbReference>
<evidence type="ECO:0000256" key="7">
    <source>
        <dbReference type="ARBA" id="ARBA00022964"/>
    </source>
</evidence>
<dbReference type="Gene3D" id="3.60.15.10">
    <property type="entry name" value="Ribonuclease Z/Hydroxyacylglutathione hydrolase-like"/>
    <property type="match status" value="1"/>
</dbReference>
<comment type="similarity">
    <text evidence="4">Belongs to the DNA repair metallo-beta-lactamase (DRMBL) family.</text>
</comment>
<keyword evidence="5" id="KW-0479">Metal-binding</keyword>
<evidence type="ECO:0000256" key="4">
    <source>
        <dbReference type="ARBA" id="ARBA00010304"/>
    </source>
</evidence>
<dbReference type="InterPro" id="IPR019601">
    <property type="entry name" value="Oxoglutarate/Fe-dep_Oase_C"/>
</dbReference>
<dbReference type="EMBL" id="CAJOBJ010000737">
    <property type="protein sequence ID" value="CAF3840952.1"/>
    <property type="molecule type" value="Genomic_DNA"/>
</dbReference>
<dbReference type="SUPFAM" id="SSF56281">
    <property type="entry name" value="Metallo-hydrolase/oxidoreductase"/>
    <property type="match status" value="1"/>
</dbReference>
<dbReference type="InterPro" id="IPR005123">
    <property type="entry name" value="Oxoglu/Fe-dep_dioxygenase_dom"/>
</dbReference>
<dbReference type="FunFam" id="3.40.50.12650:FF:000001">
    <property type="entry name" value="DNA cross-link repair 1A"/>
    <property type="match status" value="1"/>
</dbReference>
<organism evidence="16 17">
    <name type="scientific">Rotaria magnacalcarata</name>
    <dbReference type="NCBI Taxonomy" id="392030"/>
    <lineage>
        <taxon>Eukaryota</taxon>
        <taxon>Metazoa</taxon>
        <taxon>Spiralia</taxon>
        <taxon>Gnathifera</taxon>
        <taxon>Rotifera</taxon>
        <taxon>Eurotatoria</taxon>
        <taxon>Bdelloidea</taxon>
        <taxon>Philodinida</taxon>
        <taxon>Philodinidae</taxon>
        <taxon>Rotaria</taxon>
    </lineage>
</organism>
<dbReference type="PANTHER" id="PTHR23240">
    <property type="entry name" value="DNA CROSS-LINK REPAIR PROTEIN PSO2/SNM1-RELATED"/>
    <property type="match status" value="1"/>
</dbReference>
<comment type="cofactor">
    <cofactor evidence="1">
        <name>L-ascorbate</name>
        <dbReference type="ChEBI" id="CHEBI:38290"/>
    </cofactor>
</comment>
<feature type="domain" description="Fe2OG dioxygenase" evidence="15">
    <location>
        <begin position="127"/>
        <end position="235"/>
    </location>
</feature>
<dbReference type="GO" id="GO:0031418">
    <property type="term" value="F:L-ascorbic acid binding"/>
    <property type="evidence" value="ECO:0007669"/>
    <property type="project" value="InterPro"/>
</dbReference>
<comment type="catalytic activity">
    <reaction evidence="13">
        <text>[ribosomal protein uS12]-L-proline + 2-oxoglutarate + O2 = [ribosomal protein uS12]-(3S)-3-hydroxy-L-proline + succinate + CO2</text>
        <dbReference type="Rhea" id="RHEA:54156"/>
        <dbReference type="Rhea" id="RHEA-COMP:13816"/>
        <dbReference type="Rhea" id="RHEA-COMP:13818"/>
        <dbReference type="ChEBI" id="CHEBI:15379"/>
        <dbReference type="ChEBI" id="CHEBI:16526"/>
        <dbReference type="ChEBI" id="CHEBI:16810"/>
        <dbReference type="ChEBI" id="CHEBI:30031"/>
        <dbReference type="ChEBI" id="CHEBI:50342"/>
        <dbReference type="ChEBI" id="CHEBI:85428"/>
    </reaction>
</comment>
<dbReference type="CDD" id="cd16273">
    <property type="entry name" value="SNM1A-1C-like_MBL-fold"/>
    <property type="match status" value="1"/>
</dbReference>
<gene>
    <name evidence="16" type="ORF">GIL414_LOCUS3382</name>
</gene>
<dbReference type="GO" id="GO:0031543">
    <property type="term" value="F:peptidyl-proline dioxygenase activity"/>
    <property type="evidence" value="ECO:0007669"/>
    <property type="project" value="UniProtKB-ARBA"/>
</dbReference>
<dbReference type="Pfam" id="PF13661">
    <property type="entry name" value="2OG-FeII_Oxy_4"/>
    <property type="match status" value="1"/>
</dbReference>
<evidence type="ECO:0000256" key="2">
    <source>
        <dbReference type="ARBA" id="ARBA00004123"/>
    </source>
</evidence>
<dbReference type="Gene3D" id="3.40.50.12650">
    <property type="match status" value="1"/>
</dbReference>
<evidence type="ECO:0000256" key="1">
    <source>
        <dbReference type="ARBA" id="ARBA00001961"/>
    </source>
</evidence>
<keyword evidence="9" id="KW-0408">Iron</keyword>
<keyword evidence="7" id="KW-0223">Dioxygenase</keyword>
<dbReference type="Gene3D" id="2.60.120.620">
    <property type="entry name" value="q2cbj1_9rhob like domain"/>
    <property type="match status" value="2"/>
</dbReference>
<name>A0A8S2K7S8_9BILA</name>
<evidence type="ECO:0000256" key="5">
    <source>
        <dbReference type="ARBA" id="ARBA00022723"/>
    </source>
</evidence>
<keyword evidence="10" id="KW-0234">DNA repair</keyword>
<dbReference type="InterPro" id="IPR011084">
    <property type="entry name" value="DRMBL"/>
</dbReference>
<dbReference type="GO" id="GO:0035312">
    <property type="term" value="F:5'-3' DNA exonuclease activity"/>
    <property type="evidence" value="ECO:0007669"/>
    <property type="project" value="TreeGrafter"/>
</dbReference>
<protein>
    <recommendedName>
        <fullName evidence="12">uS12 prolyl 3-hydroxylase</fullName>
    </recommendedName>
</protein>
<comment type="similarity">
    <text evidence="3">Belongs to the TPA1 family.</text>
</comment>
<evidence type="ECO:0000259" key="15">
    <source>
        <dbReference type="PROSITE" id="PS51471"/>
    </source>
</evidence>
<evidence type="ECO:0000256" key="13">
    <source>
        <dbReference type="ARBA" id="ARBA00047444"/>
    </source>
</evidence>
<dbReference type="SMART" id="SM00702">
    <property type="entry name" value="P4Hc"/>
    <property type="match status" value="1"/>
</dbReference>
<keyword evidence="11" id="KW-0539">Nucleus</keyword>
<evidence type="ECO:0000256" key="3">
    <source>
        <dbReference type="ARBA" id="ARBA00007443"/>
    </source>
</evidence>
<evidence type="ECO:0000313" key="17">
    <source>
        <dbReference type="Proteomes" id="UP000681720"/>
    </source>
</evidence>
<evidence type="ECO:0000313" key="16">
    <source>
        <dbReference type="EMBL" id="CAF3840952.1"/>
    </source>
</evidence>
<dbReference type="Proteomes" id="UP000681720">
    <property type="component" value="Unassembled WGS sequence"/>
</dbReference>
<accession>A0A8S2K7S8</accession>
<evidence type="ECO:0000256" key="12">
    <source>
        <dbReference type="ARBA" id="ARBA00029938"/>
    </source>
</evidence>
<feature type="region of interest" description="Disordered" evidence="14">
    <location>
        <begin position="359"/>
        <end position="401"/>
    </location>
</feature>
<proteinExistence type="inferred from homology"/>
<evidence type="ECO:0000256" key="6">
    <source>
        <dbReference type="ARBA" id="ARBA00022763"/>
    </source>
</evidence>
<dbReference type="PANTHER" id="PTHR23240:SF6">
    <property type="entry name" value="DNA CROSS-LINK REPAIR 1A PROTEIN"/>
    <property type="match status" value="1"/>
</dbReference>
<reference evidence="16" key="1">
    <citation type="submission" date="2021-02" db="EMBL/GenBank/DDBJ databases">
        <authorList>
            <person name="Nowell W R."/>
        </authorList>
    </citation>
    <scope>NUCLEOTIDE SEQUENCE</scope>
</reference>
<dbReference type="GO" id="GO:0036297">
    <property type="term" value="P:interstrand cross-link repair"/>
    <property type="evidence" value="ECO:0007669"/>
    <property type="project" value="TreeGrafter"/>
</dbReference>
<comment type="caution">
    <text evidence="16">The sequence shown here is derived from an EMBL/GenBank/DDBJ whole genome shotgun (WGS) entry which is preliminary data.</text>
</comment>
<dbReference type="GO" id="GO:0005506">
    <property type="term" value="F:iron ion binding"/>
    <property type="evidence" value="ECO:0007669"/>
    <property type="project" value="InterPro"/>
</dbReference>
<keyword evidence="8" id="KW-0560">Oxidoreductase</keyword>
<evidence type="ECO:0000256" key="8">
    <source>
        <dbReference type="ARBA" id="ARBA00023002"/>
    </source>
</evidence>
<evidence type="ECO:0000256" key="14">
    <source>
        <dbReference type="SAM" id="MobiDB-lite"/>
    </source>
</evidence>
<dbReference type="GO" id="GO:0003684">
    <property type="term" value="F:damaged DNA binding"/>
    <property type="evidence" value="ECO:0007669"/>
    <property type="project" value="TreeGrafter"/>
</dbReference>
<dbReference type="PROSITE" id="PS51471">
    <property type="entry name" value="FE2OG_OXY"/>
    <property type="match status" value="1"/>
</dbReference>
<dbReference type="InterPro" id="IPR036866">
    <property type="entry name" value="RibonucZ/Hydroxyglut_hydro"/>
</dbReference>
<sequence length="935" mass="106798">MSSTEKKTRLVSINPVFADNDLINRFRDAYTNRLPIDEKVITLEHEPFSHCVIDDFVLDKNVDQFCSQLSNELSNIKMNQKNNDLYKFQQSDDLANVTLPAIQQIKQFVYVDFKDWLEQATDIRLSDKVDMTCSKYGYSDYLLCHDDDIHGTIEGRRIAFIYYLVPETWKVSDGGALDLFITDDENQPHQIVKSLLPKRNRLAFFEVTDKSYHQVAEVLNDKHGARLSINGWLHGPINPRPTPIFESLPATKPASKFQQSDLERINQTVSSMYLKVETQYDVQMTFQENSETKLSEFFRKDYFQAMINELKSDAIKWIRRGPYNKRNYDVADVTSLPSALKTLVELFGSEPMFTILGSLTGLTSENDDDDDDDEEEEKVYEPSPKKTKSNTTVDSAASSKSSTSAPRWHFELRRWKHAYYSLSYDTDNNEENNNFNDDDDEEEEKDGTLDVMLFLNYQSDDTDETEGGGDIVYTLKNEDETKSVTVAQSRYSSTLVRTVSSPSIVKNDISNDPSRTVSFDGAGINEEDVFSQWNEESSTSSSTAVNSKSIWKEIFSKSVKSKPVDDELKQEWSALDKDQPSNHYRFNAAPVGVKRTCPFYKKIPGTTFCIDAFNFGNIDGIQAYFLSHFHSDHYGGLNKKFSNMLYSNQITCNLCKSELGIRSETMTILPMNEFINVHGIDVALLDANHCPGSNMFLFRFANGRLILHTGDFRAAPTLLKHPLIQPKQIDTVYLDTTYCDTHYRFPSQDEVIESAVGLVLDSLKENARTLVAIGTYLIGKERIFHAIAKALDCKIFVETRKFRILNQLENDDLSKRLTKHPHETNVHVVGMGSITQPMLQAHVDKYALKYNKIIGIKPTGWTTPRSTSGSKHYSIESKSSNITIYGFPYSEHSSFDELKNFIQYIKPKRIIPTVNVGRADLRDKMNGYFQQWLST</sequence>
<dbReference type="InterPro" id="IPR039558">
    <property type="entry name" value="TPA1/OFD1_N"/>
</dbReference>
<evidence type="ECO:0000256" key="11">
    <source>
        <dbReference type="ARBA" id="ARBA00023242"/>
    </source>
</evidence>
<dbReference type="Pfam" id="PF10637">
    <property type="entry name" value="Ofd1_CTDD"/>
    <property type="match status" value="1"/>
</dbReference>
<dbReference type="GO" id="GO:0006303">
    <property type="term" value="P:double-strand break repair via nonhomologous end joining"/>
    <property type="evidence" value="ECO:0007669"/>
    <property type="project" value="TreeGrafter"/>
</dbReference>
<evidence type="ECO:0000256" key="10">
    <source>
        <dbReference type="ARBA" id="ARBA00023204"/>
    </source>
</evidence>
<evidence type="ECO:0000256" key="9">
    <source>
        <dbReference type="ARBA" id="ARBA00023004"/>
    </source>
</evidence>
<dbReference type="AlphaFoldDB" id="A0A8S2K7S8"/>
<keyword evidence="6" id="KW-0227">DNA damage</keyword>